<organism evidence="1 2">
    <name type="scientific">Eumeta variegata</name>
    <name type="common">Bagworm moth</name>
    <name type="synonym">Eumeta japonica</name>
    <dbReference type="NCBI Taxonomy" id="151549"/>
    <lineage>
        <taxon>Eukaryota</taxon>
        <taxon>Metazoa</taxon>
        <taxon>Ecdysozoa</taxon>
        <taxon>Arthropoda</taxon>
        <taxon>Hexapoda</taxon>
        <taxon>Insecta</taxon>
        <taxon>Pterygota</taxon>
        <taxon>Neoptera</taxon>
        <taxon>Endopterygota</taxon>
        <taxon>Lepidoptera</taxon>
        <taxon>Glossata</taxon>
        <taxon>Ditrysia</taxon>
        <taxon>Tineoidea</taxon>
        <taxon>Psychidae</taxon>
        <taxon>Oiketicinae</taxon>
        <taxon>Eumeta</taxon>
    </lineage>
</organism>
<sequence length="105" mass="11348">MSVCAPTSPGLLWANAYSERGINLAWLCLMHDDGHAAEFENAATEERMAGVIILSPLSRLVSSESFKGLILKAVQLGLAVNDLCHQYNADVLDRLLNVPPEALSI</sequence>
<reference evidence="1 2" key="1">
    <citation type="journal article" date="2019" name="Commun. Biol.">
        <title>The bagworm genome reveals a unique fibroin gene that provides high tensile strength.</title>
        <authorList>
            <person name="Kono N."/>
            <person name="Nakamura H."/>
            <person name="Ohtoshi R."/>
            <person name="Tomita M."/>
            <person name="Numata K."/>
            <person name="Arakawa K."/>
        </authorList>
    </citation>
    <scope>NUCLEOTIDE SEQUENCE [LARGE SCALE GENOMIC DNA]</scope>
</reference>
<dbReference type="Proteomes" id="UP000299102">
    <property type="component" value="Unassembled WGS sequence"/>
</dbReference>
<dbReference type="AlphaFoldDB" id="A0A4C1VZY8"/>
<accession>A0A4C1VZY8</accession>
<proteinExistence type="predicted"/>
<dbReference type="EMBL" id="BGZK01000434">
    <property type="protein sequence ID" value="GBP43385.1"/>
    <property type="molecule type" value="Genomic_DNA"/>
</dbReference>
<evidence type="ECO:0000313" key="1">
    <source>
        <dbReference type="EMBL" id="GBP43385.1"/>
    </source>
</evidence>
<name>A0A4C1VZY8_EUMVA</name>
<evidence type="ECO:0000313" key="2">
    <source>
        <dbReference type="Proteomes" id="UP000299102"/>
    </source>
</evidence>
<gene>
    <name evidence="1" type="ORF">EVAR_34303_1</name>
</gene>
<keyword evidence="2" id="KW-1185">Reference proteome</keyword>
<comment type="caution">
    <text evidence="1">The sequence shown here is derived from an EMBL/GenBank/DDBJ whole genome shotgun (WGS) entry which is preliminary data.</text>
</comment>
<protein>
    <submittedName>
        <fullName evidence="1">Uncharacterized protein</fullName>
    </submittedName>
</protein>